<gene>
    <name evidence="2" type="ORF">A3C21_02240</name>
</gene>
<dbReference type="SUPFAM" id="SSF88723">
    <property type="entry name" value="PIN domain-like"/>
    <property type="match status" value="1"/>
</dbReference>
<dbReference type="InterPro" id="IPR029060">
    <property type="entry name" value="PIN-like_dom_sf"/>
</dbReference>
<dbReference type="Pfam" id="PF13470">
    <property type="entry name" value="PIN_3"/>
    <property type="match status" value="1"/>
</dbReference>
<accession>A0A1F6E027</accession>
<dbReference type="PANTHER" id="PTHR34610">
    <property type="entry name" value="SSL7007 PROTEIN"/>
    <property type="match status" value="1"/>
</dbReference>
<feature type="domain" description="PIN" evidence="1">
    <location>
        <begin position="2"/>
        <end position="112"/>
    </location>
</feature>
<dbReference type="STRING" id="1798500.A3C21_02240"/>
<comment type="caution">
    <text evidence="2">The sequence shown here is derived from an EMBL/GenBank/DDBJ whole genome shotgun (WGS) entry which is preliminary data.</text>
</comment>
<dbReference type="AlphaFoldDB" id="A0A1F6E027"/>
<dbReference type="PANTHER" id="PTHR34610:SF4">
    <property type="entry name" value="SLL8027 PROTEIN"/>
    <property type="match status" value="1"/>
</dbReference>
<name>A0A1F6E027_9BACT</name>
<organism evidence="2 3">
    <name type="scientific">Candidatus Kaiserbacteria bacterium RIFCSPHIGHO2_02_FULL_59_21</name>
    <dbReference type="NCBI Taxonomy" id="1798500"/>
    <lineage>
        <taxon>Bacteria</taxon>
        <taxon>Candidatus Kaiseribacteriota</taxon>
    </lineage>
</organism>
<dbReference type="NCBIfam" id="TIGR00305">
    <property type="entry name" value="putative toxin-antitoxin system toxin component, PIN family"/>
    <property type="match status" value="1"/>
</dbReference>
<dbReference type="InterPro" id="IPR002716">
    <property type="entry name" value="PIN_dom"/>
</dbReference>
<dbReference type="EMBL" id="MFLN01000029">
    <property type="protein sequence ID" value="OGG67055.1"/>
    <property type="molecule type" value="Genomic_DNA"/>
</dbReference>
<proteinExistence type="predicted"/>
<evidence type="ECO:0000259" key="1">
    <source>
        <dbReference type="Pfam" id="PF13470"/>
    </source>
</evidence>
<dbReference type="Proteomes" id="UP000178572">
    <property type="component" value="Unassembled WGS sequence"/>
</dbReference>
<evidence type="ECO:0000313" key="3">
    <source>
        <dbReference type="Proteomes" id="UP000178572"/>
    </source>
</evidence>
<reference evidence="2 3" key="1">
    <citation type="journal article" date="2016" name="Nat. Commun.">
        <title>Thousands of microbial genomes shed light on interconnected biogeochemical processes in an aquifer system.</title>
        <authorList>
            <person name="Anantharaman K."/>
            <person name="Brown C.T."/>
            <person name="Hug L.A."/>
            <person name="Sharon I."/>
            <person name="Castelle C.J."/>
            <person name="Probst A.J."/>
            <person name="Thomas B.C."/>
            <person name="Singh A."/>
            <person name="Wilkins M.J."/>
            <person name="Karaoz U."/>
            <person name="Brodie E.L."/>
            <person name="Williams K.H."/>
            <person name="Hubbard S.S."/>
            <person name="Banfield J.F."/>
        </authorList>
    </citation>
    <scope>NUCLEOTIDE SEQUENCE [LARGE SCALE GENOMIC DNA]</scope>
</reference>
<sequence>MRVVLDTNVIVSALFFGGVPRKVYDLVGMGITPCFTQDTLAELTDIVTHQKFEQERSRISFPVSDIIEKLRAKGVVVEARPLTIRISPDPSDDMFLICAIISDAECIVSGDDHLLSLKNFSGIPIMTPRQFLRSVRRG</sequence>
<dbReference type="InterPro" id="IPR002850">
    <property type="entry name" value="PIN_toxin-like"/>
</dbReference>
<evidence type="ECO:0000313" key="2">
    <source>
        <dbReference type="EMBL" id="OGG67055.1"/>
    </source>
</evidence>
<protein>
    <submittedName>
        <fullName evidence="2">Putative toxin-antitoxin system toxin component, PIN family</fullName>
    </submittedName>
</protein>